<dbReference type="EMBL" id="KE747814">
    <property type="protein sequence ID" value="RMZ68123.1"/>
    <property type="molecule type" value="Genomic_DNA"/>
</dbReference>
<evidence type="ECO:0000313" key="3">
    <source>
        <dbReference type="EMBL" id="RMZ68123.1"/>
    </source>
</evidence>
<evidence type="ECO:0000259" key="2">
    <source>
        <dbReference type="Pfam" id="PF24809"/>
    </source>
</evidence>
<dbReference type="Proteomes" id="UP000265663">
    <property type="component" value="Unassembled WGS sequence"/>
</dbReference>
<keyword evidence="4" id="KW-1185">Reference proteome</keyword>
<dbReference type="InterPro" id="IPR056125">
    <property type="entry name" value="DUF7708"/>
</dbReference>
<name>A0A3M7M0T9_9PLEO</name>
<evidence type="ECO:0000313" key="4">
    <source>
        <dbReference type="Proteomes" id="UP000265663"/>
    </source>
</evidence>
<dbReference type="OrthoDB" id="61900at2759"/>
<feature type="domain" description="DUF7708" evidence="2">
    <location>
        <begin position="1"/>
        <end position="69"/>
    </location>
</feature>
<gene>
    <name evidence="3" type="ORF">GMOD_00004317</name>
</gene>
<organism evidence="3 4">
    <name type="scientific">Pyrenophora seminiperda CCB06</name>
    <dbReference type="NCBI Taxonomy" id="1302712"/>
    <lineage>
        <taxon>Eukaryota</taxon>
        <taxon>Fungi</taxon>
        <taxon>Dikarya</taxon>
        <taxon>Ascomycota</taxon>
        <taxon>Pezizomycotina</taxon>
        <taxon>Dothideomycetes</taxon>
        <taxon>Pleosporomycetidae</taxon>
        <taxon>Pleosporales</taxon>
        <taxon>Pleosporineae</taxon>
        <taxon>Pleosporaceae</taxon>
        <taxon>Pyrenophora</taxon>
    </lineage>
</organism>
<protein>
    <submittedName>
        <fullName evidence="3">Nacht domain</fullName>
    </submittedName>
</protein>
<feature type="compositionally biased region" description="Polar residues" evidence="1">
    <location>
        <begin position="390"/>
        <end position="400"/>
    </location>
</feature>
<evidence type="ECO:0000256" key="1">
    <source>
        <dbReference type="SAM" id="MobiDB-lite"/>
    </source>
</evidence>
<reference evidence="3 4" key="1">
    <citation type="journal article" date="2014" name="PLoS ONE">
        <title>De novo Genome Assembly of the Fungal Plant Pathogen Pyrenophora semeniperda.</title>
        <authorList>
            <person name="Soliai M.M."/>
            <person name="Meyer S.E."/>
            <person name="Udall J.A."/>
            <person name="Elzinga D.E."/>
            <person name="Hermansen R.A."/>
            <person name="Bodily P.M."/>
            <person name="Hart A.A."/>
            <person name="Coleman C.E."/>
        </authorList>
    </citation>
    <scope>NUCLEOTIDE SEQUENCE [LARGE SCALE GENOMIC DNA]</scope>
    <source>
        <strain evidence="3 4">CCB06</strain>
        <tissue evidence="3">Mycelium</tissue>
    </source>
</reference>
<feature type="region of interest" description="Disordered" evidence="1">
    <location>
        <begin position="389"/>
        <end position="423"/>
    </location>
</feature>
<dbReference type="AlphaFoldDB" id="A0A3M7M0T9"/>
<proteinExistence type="predicted"/>
<accession>A0A3M7M0T9</accession>
<dbReference type="Pfam" id="PF24809">
    <property type="entry name" value="DUF7708"/>
    <property type="match status" value="1"/>
</dbReference>
<sequence>MKDTIVTLNCHIITFLLRALHWYETTSVSRAIHSVIRPAALRYDDVIEDIRKTIHKVSDLSIAGSQAEQRDMHEELHQVRDSQKEFRTDVQSRLDTIQHQLTGIIRQQHQDRGLQAVLQQLQDLDTRVQSTHHNQELTKQTLLQELIVMKQEIKTTQVDIHHQLSSIQLTQALSFILNSCTINPKAVYEHAILLRRVRKLTSAAKCTPFWNTQQLQSWDQSPSPASIVLKATFRDRLNMRDFCTTVIEQLLDSQLVVLWVLKDNKDNMGHTIFQILKSLIAQALAKDSLAHTTDMVMSTYIRAFQAAHSSNDYATLLASLLAHFRLVYIIVDTAAISPESREEFHRIFASFPQMLLERNAETVLKVMLVVSGPSKRFIGDTVTAQKRGKSQTAALRVSQTSEKKGKRIPKAPLRGTPRCGLKR</sequence>